<dbReference type="eggNOG" id="ENOG502T9DC">
    <property type="taxonomic scope" value="Eukaryota"/>
</dbReference>
<proteinExistence type="predicted"/>
<reference evidence="2 3" key="2">
    <citation type="journal article" date="2007" name="PLoS Biol.">
        <title>Principles of genome evolution in the Drosophila melanogaster species group.</title>
        <authorList>
            <person name="Ranz J.M."/>
            <person name="Maurin D."/>
            <person name="Chan Y.S."/>
            <person name="von Grotthuss M."/>
            <person name="Hillier L.W."/>
            <person name="Roote J."/>
            <person name="Ashburner M."/>
            <person name="Bergman C.M."/>
        </authorList>
    </citation>
    <scope>NUCLEOTIDE SEQUENCE [LARGE SCALE GENOMIC DNA]</scope>
    <source>
        <strain evidence="3">Tai18E2 / Tucson 14021-0261.01</strain>
    </source>
</reference>
<dbReference type="AlphaFoldDB" id="B4PR26"/>
<reference evidence="2 3" key="1">
    <citation type="journal article" date="2007" name="Nature">
        <title>Evolution of genes and genomes on the Drosophila phylogeny.</title>
        <authorList>
            <consortium name="Drosophila 12 Genomes Consortium"/>
            <person name="Clark A.G."/>
            <person name="Eisen M.B."/>
            <person name="Smith D.R."/>
            <person name="Bergman C.M."/>
            <person name="Oliver B."/>
            <person name="Markow T.A."/>
            <person name="Kaufman T.C."/>
            <person name="Kellis M."/>
            <person name="Gelbart W."/>
            <person name="Iyer V.N."/>
            <person name="Pollard D.A."/>
            <person name="Sackton T.B."/>
            <person name="Larracuente A.M."/>
            <person name="Singh N.D."/>
            <person name="Abad J.P."/>
            <person name="Abt D.N."/>
            <person name="Adryan B."/>
            <person name="Aguade M."/>
            <person name="Akashi H."/>
            <person name="Anderson W.W."/>
            <person name="Aquadro C.F."/>
            <person name="Ardell D.H."/>
            <person name="Arguello R."/>
            <person name="Artieri C.G."/>
            <person name="Barbash D.A."/>
            <person name="Barker D."/>
            <person name="Barsanti P."/>
            <person name="Batterham P."/>
            <person name="Batzoglou S."/>
            <person name="Begun D."/>
            <person name="Bhutkar A."/>
            <person name="Blanco E."/>
            <person name="Bosak S.A."/>
            <person name="Bradley R.K."/>
            <person name="Brand A.D."/>
            <person name="Brent M.R."/>
            <person name="Brooks A.N."/>
            <person name="Brown R.H."/>
            <person name="Butlin R.K."/>
            <person name="Caggese C."/>
            <person name="Calvi B.R."/>
            <person name="Bernardo de Carvalho A."/>
            <person name="Caspi A."/>
            <person name="Castrezana S."/>
            <person name="Celniker S.E."/>
            <person name="Chang J.L."/>
            <person name="Chapple C."/>
            <person name="Chatterji S."/>
            <person name="Chinwalla A."/>
            <person name="Civetta A."/>
            <person name="Clifton S.W."/>
            <person name="Comeron J.M."/>
            <person name="Costello J.C."/>
            <person name="Coyne J.A."/>
            <person name="Daub J."/>
            <person name="David R.G."/>
            <person name="Delcher A.L."/>
            <person name="Delehaunty K."/>
            <person name="Do C.B."/>
            <person name="Ebling H."/>
            <person name="Edwards K."/>
            <person name="Eickbush T."/>
            <person name="Evans J.D."/>
            <person name="Filipski A."/>
            <person name="Findeiss S."/>
            <person name="Freyhult E."/>
            <person name="Fulton L."/>
            <person name="Fulton R."/>
            <person name="Garcia A.C."/>
            <person name="Gardiner A."/>
            <person name="Garfield D.A."/>
            <person name="Garvin B.E."/>
            <person name="Gibson G."/>
            <person name="Gilbert D."/>
            <person name="Gnerre S."/>
            <person name="Godfrey J."/>
            <person name="Good R."/>
            <person name="Gotea V."/>
            <person name="Gravely B."/>
            <person name="Greenberg A.J."/>
            <person name="Griffiths-Jones S."/>
            <person name="Gross S."/>
            <person name="Guigo R."/>
            <person name="Gustafson E.A."/>
            <person name="Haerty W."/>
            <person name="Hahn M.W."/>
            <person name="Halligan D.L."/>
            <person name="Halpern A.L."/>
            <person name="Halter G.M."/>
            <person name="Han M.V."/>
            <person name="Heger A."/>
            <person name="Hillier L."/>
            <person name="Hinrichs A.S."/>
            <person name="Holmes I."/>
            <person name="Hoskins R.A."/>
            <person name="Hubisz M.J."/>
            <person name="Hultmark D."/>
            <person name="Huntley M.A."/>
            <person name="Jaffe D.B."/>
            <person name="Jagadeeshan S."/>
            <person name="Jeck W.R."/>
            <person name="Johnson J."/>
            <person name="Jones C.D."/>
            <person name="Jordan W.C."/>
            <person name="Karpen G.H."/>
            <person name="Kataoka E."/>
            <person name="Keightley P.D."/>
            <person name="Kheradpour P."/>
            <person name="Kirkness E.F."/>
            <person name="Koerich L.B."/>
            <person name="Kristiansen K."/>
            <person name="Kudrna D."/>
            <person name="Kulathinal R.J."/>
            <person name="Kumar S."/>
            <person name="Kwok R."/>
            <person name="Lander E."/>
            <person name="Langley C.H."/>
            <person name="Lapoint R."/>
            <person name="Lazzaro B.P."/>
            <person name="Lee S.J."/>
            <person name="Levesque L."/>
            <person name="Li R."/>
            <person name="Lin C.F."/>
            <person name="Lin M.F."/>
            <person name="Lindblad-Toh K."/>
            <person name="Llopart A."/>
            <person name="Long M."/>
            <person name="Low L."/>
            <person name="Lozovsky E."/>
            <person name="Lu J."/>
            <person name="Luo M."/>
            <person name="Machado C.A."/>
            <person name="Makalowski W."/>
            <person name="Marzo M."/>
            <person name="Matsuda M."/>
            <person name="Matzkin L."/>
            <person name="McAllister B."/>
            <person name="McBride C.S."/>
            <person name="McKernan B."/>
            <person name="McKernan K."/>
            <person name="Mendez-Lago M."/>
            <person name="Minx P."/>
            <person name="Mollenhauer M.U."/>
            <person name="Montooth K."/>
            <person name="Mount S.M."/>
            <person name="Mu X."/>
            <person name="Myers E."/>
            <person name="Negre B."/>
            <person name="Newfeld S."/>
            <person name="Nielsen R."/>
            <person name="Noor M.A."/>
            <person name="O'Grady P."/>
            <person name="Pachter L."/>
            <person name="Papaceit M."/>
            <person name="Parisi M.J."/>
            <person name="Parisi M."/>
            <person name="Parts L."/>
            <person name="Pedersen J.S."/>
            <person name="Pesole G."/>
            <person name="Phillippy A.M."/>
            <person name="Ponting C.P."/>
            <person name="Pop M."/>
            <person name="Porcelli D."/>
            <person name="Powell J.R."/>
            <person name="Prohaska S."/>
            <person name="Pruitt K."/>
            <person name="Puig M."/>
            <person name="Quesneville H."/>
            <person name="Ram K.R."/>
            <person name="Rand D."/>
            <person name="Rasmussen M.D."/>
            <person name="Reed L.K."/>
            <person name="Reenan R."/>
            <person name="Reily A."/>
            <person name="Remington K.A."/>
            <person name="Rieger T.T."/>
            <person name="Ritchie M.G."/>
            <person name="Robin C."/>
            <person name="Rogers Y.H."/>
            <person name="Rohde C."/>
            <person name="Rozas J."/>
            <person name="Rubenfield M.J."/>
            <person name="Ruiz A."/>
            <person name="Russo S."/>
            <person name="Salzberg S.L."/>
            <person name="Sanchez-Gracia A."/>
            <person name="Saranga D.J."/>
            <person name="Sato H."/>
            <person name="Schaeffer S.W."/>
            <person name="Schatz M.C."/>
            <person name="Schlenke T."/>
            <person name="Schwartz R."/>
            <person name="Segarra C."/>
            <person name="Singh R.S."/>
            <person name="Sirot L."/>
            <person name="Sirota M."/>
            <person name="Sisneros N.B."/>
            <person name="Smith C.D."/>
            <person name="Smith T.F."/>
            <person name="Spieth J."/>
            <person name="Stage D.E."/>
            <person name="Stark A."/>
            <person name="Stephan W."/>
            <person name="Strausberg R.L."/>
            <person name="Strempel S."/>
            <person name="Sturgill D."/>
            <person name="Sutton G."/>
            <person name="Sutton G.G."/>
            <person name="Tao W."/>
            <person name="Teichmann S."/>
            <person name="Tobari Y.N."/>
            <person name="Tomimura Y."/>
            <person name="Tsolas J.M."/>
            <person name="Valente V.L."/>
            <person name="Venter E."/>
            <person name="Venter J.C."/>
            <person name="Vicario S."/>
            <person name="Vieira F.G."/>
            <person name="Vilella A.J."/>
            <person name="Villasante A."/>
            <person name="Walenz B."/>
            <person name="Wang J."/>
            <person name="Wasserman M."/>
            <person name="Watts T."/>
            <person name="Wilson D."/>
            <person name="Wilson R.K."/>
            <person name="Wing R.A."/>
            <person name="Wolfner M.F."/>
            <person name="Wong A."/>
            <person name="Wong G.K."/>
            <person name="Wu C.I."/>
            <person name="Wu G."/>
            <person name="Yamamoto D."/>
            <person name="Yang H.P."/>
            <person name="Yang S.P."/>
            <person name="Yorke J.A."/>
            <person name="Yoshida K."/>
            <person name="Zdobnov E."/>
            <person name="Zhang P."/>
            <person name="Zhang Y."/>
            <person name="Zimin A.V."/>
            <person name="Baldwin J."/>
            <person name="Abdouelleil A."/>
            <person name="Abdulkadir J."/>
            <person name="Abebe A."/>
            <person name="Abera B."/>
            <person name="Abreu J."/>
            <person name="Acer S.C."/>
            <person name="Aftuck L."/>
            <person name="Alexander A."/>
            <person name="An P."/>
            <person name="Anderson E."/>
            <person name="Anderson S."/>
            <person name="Arachi H."/>
            <person name="Azer M."/>
            <person name="Bachantsang P."/>
            <person name="Barry A."/>
            <person name="Bayul T."/>
            <person name="Berlin A."/>
            <person name="Bessette D."/>
            <person name="Bloom T."/>
            <person name="Blye J."/>
            <person name="Boguslavskiy L."/>
            <person name="Bonnet C."/>
            <person name="Boukhgalter B."/>
            <person name="Bourzgui I."/>
            <person name="Brown A."/>
            <person name="Cahill P."/>
            <person name="Channer S."/>
            <person name="Cheshatsang Y."/>
            <person name="Chuda L."/>
            <person name="Citroen M."/>
            <person name="Collymore A."/>
            <person name="Cooke P."/>
            <person name="Costello M."/>
            <person name="D'Aco K."/>
            <person name="Daza R."/>
            <person name="De Haan G."/>
            <person name="DeGray S."/>
            <person name="DeMaso C."/>
            <person name="Dhargay N."/>
            <person name="Dooley K."/>
            <person name="Dooley E."/>
            <person name="Doricent M."/>
            <person name="Dorje P."/>
            <person name="Dorjee K."/>
            <person name="Dupes A."/>
            <person name="Elong R."/>
            <person name="Falk J."/>
            <person name="Farina A."/>
            <person name="Faro S."/>
            <person name="Ferguson D."/>
            <person name="Fisher S."/>
            <person name="Foley C.D."/>
            <person name="Franke A."/>
            <person name="Friedrich D."/>
            <person name="Gadbois L."/>
            <person name="Gearin G."/>
            <person name="Gearin C.R."/>
            <person name="Giannoukos G."/>
            <person name="Goode T."/>
            <person name="Graham J."/>
            <person name="Grandbois E."/>
            <person name="Grewal S."/>
            <person name="Gyaltsen K."/>
            <person name="Hafez N."/>
            <person name="Hagos B."/>
            <person name="Hall J."/>
            <person name="Henson C."/>
            <person name="Hollinger A."/>
            <person name="Honan T."/>
            <person name="Huard M.D."/>
            <person name="Hughes L."/>
            <person name="Hurhula B."/>
            <person name="Husby M.E."/>
            <person name="Kamat A."/>
            <person name="Kanga B."/>
            <person name="Kashin S."/>
            <person name="Khazanovich D."/>
            <person name="Kisner P."/>
            <person name="Lance K."/>
            <person name="Lara M."/>
            <person name="Lee W."/>
            <person name="Lennon N."/>
            <person name="Letendre F."/>
            <person name="LeVine R."/>
            <person name="Lipovsky A."/>
            <person name="Liu X."/>
            <person name="Liu J."/>
            <person name="Liu S."/>
            <person name="Lokyitsang T."/>
            <person name="Lokyitsang Y."/>
            <person name="Lubonja R."/>
            <person name="Lui A."/>
            <person name="MacDonald P."/>
            <person name="Magnisalis V."/>
            <person name="Maru K."/>
            <person name="Matthews C."/>
            <person name="McCusker W."/>
            <person name="McDonough S."/>
            <person name="Mehta T."/>
            <person name="Meldrim J."/>
            <person name="Meneus L."/>
            <person name="Mihai O."/>
            <person name="Mihalev A."/>
            <person name="Mihova T."/>
            <person name="Mittelman R."/>
            <person name="Mlenga V."/>
            <person name="Montmayeur A."/>
            <person name="Mulrain L."/>
            <person name="Navidi A."/>
            <person name="Naylor J."/>
            <person name="Negash T."/>
            <person name="Nguyen T."/>
            <person name="Nguyen N."/>
            <person name="Nicol R."/>
            <person name="Norbu C."/>
            <person name="Norbu N."/>
            <person name="Novod N."/>
            <person name="O'Neill B."/>
            <person name="Osman S."/>
            <person name="Markiewicz E."/>
            <person name="Oyono O.L."/>
            <person name="Patti C."/>
            <person name="Phunkhang P."/>
            <person name="Pierre F."/>
            <person name="Priest M."/>
            <person name="Raghuraman S."/>
            <person name="Rege F."/>
            <person name="Reyes R."/>
            <person name="Rise C."/>
            <person name="Rogov P."/>
            <person name="Ross K."/>
            <person name="Ryan E."/>
            <person name="Settipalli S."/>
            <person name="Shea T."/>
            <person name="Sherpa N."/>
            <person name="Shi L."/>
            <person name="Shih D."/>
            <person name="Sparrow T."/>
            <person name="Spaulding J."/>
            <person name="Stalker J."/>
            <person name="Stange-Thomann N."/>
            <person name="Stavropoulos S."/>
            <person name="Stone C."/>
            <person name="Strader C."/>
            <person name="Tesfaye S."/>
            <person name="Thomson T."/>
            <person name="Thoulutsang Y."/>
            <person name="Thoulutsang D."/>
            <person name="Topham K."/>
            <person name="Topping I."/>
            <person name="Tsamla T."/>
            <person name="Vassiliev H."/>
            <person name="Vo A."/>
            <person name="Wangchuk T."/>
            <person name="Wangdi T."/>
            <person name="Weiand M."/>
            <person name="Wilkinson J."/>
            <person name="Wilson A."/>
            <person name="Yadav S."/>
            <person name="Young G."/>
            <person name="Yu Q."/>
            <person name="Zembek L."/>
            <person name="Zhong D."/>
            <person name="Zimmer A."/>
            <person name="Zwirko Z."/>
            <person name="Jaffe D.B."/>
            <person name="Alvarez P."/>
            <person name="Brockman W."/>
            <person name="Butler J."/>
            <person name="Chin C."/>
            <person name="Gnerre S."/>
            <person name="Grabherr M."/>
            <person name="Kleber M."/>
            <person name="Mauceli E."/>
            <person name="MacCallum I."/>
        </authorList>
    </citation>
    <scope>NUCLEOTIDE SEQUENCE [LARGE SCALE GENOMIC DNA]</scope>
    <source>
        <strain evidence="3">Tai18E2 / Tucson 14021-0261.01</strain>
    </source>
</reference>
<feature type="coiled-coil region" evidence="1">
    <location>
        <begin position="68"/>
        <end position="95"/>
    </location>
</feature>
<organism evidence="2 3">
    <name type="scientific">Drosophila yakuba</name>
    <name type="common">Fruit fly</name>
    <dbReference type="NCBI Taxonomy" id="7245"/>
    <lineage>
        <taxon>Eukaryota</taxon>
        <taxon>Metazoa</taxon>
        <taxon>Ecdysozoa</taxon>
        <taxon>Arthropoda</taxon>
        <taxon>Hexapoda</taxon>
        <taxon>Insecta</taxon>
        <taxon>Pterygota</taxon>
        <taxon>Neoptera</taxon>
        <taxon>Endopterygota</taxon>
        <taxon>Diptera</taxon>
        <taxon>Brachycera</taxon>
        <taxon>Muscomorpha</taxon>
        <taxon>Ephydroidea</taxon>
        <taxon>Drosophilidae</taxon>
        <taxon>Drosophila</taxon>
        <taxon>Sophophora</taxon>
    </lineage>
</organism>
<accession>B4PR26</accession>
<evidence type="ECO:0000313" key="2">
    <source>
        <dbReference type="EMBL" id="EDW97348.2"/>
    </source>
</evidence>
<dbReference type="SMR" id="B4PR26"/>
<feature type="coiled-coil region" evidence="1">
    <location>
        <begin position="159"/>
        <end position="193"/>
    </location>
</feature>
<dbReference type="OrthoDB" id="7862278at2759"/>
<name>B4PR26_DROYA</name>
<dbReference type="Proteomes" id="UP000002282">
    <property type="component" value="Chromosome 3R"/>
</dbReference>
<protein>
    <submittedName>
        <fullName evidence="2">Uncharacterized protein, isoform A</fullName>
    </submittedName>
</protein>
<dbReference type="EMBL" id="CM000160">
    <property type="protein sequence ID" value="EDW97348.2"/>
    <property type="molecule type" value="Genomic_DNA"/>
</dbReference>
<dbReference type="KEGG" id="dya:Dyak_GE24377"/>
<dbReference type="HOGENOM" id="CLU_106882_0_0_1"/>
<keyword evidence="1" id="KW-0175">Coiled coil</keyword>
<evidence type="ECO:0000256" key="1">
    <source>
        <dbReference type="SAM" id="Coils"/>
    </source>
</evidence>
<evidence type="ECO:0000313" key="3">
    <source>
        <dbReference type="Proteomes" id="UP000002282"/>
    </source>
</evidence>
<sequence>MCEPSFSDPSAFLYLDMLADILMQDSLEMESNFNTKLQFLKEQEQICLDNAKNVLSVDQTLRSAHCSMLKMEMELNENETNLIEAEKVVTKLEQRCPSPEVVGCQTYPLTHATYQDLLGLLMSTETTAHQCNQMKEEIEMYNKEVSAVVIPGNVVAKLIECHNNTLESLEKKIETLQSQVTKVQKEFEQLYNEQDASKFNVPCPYKQIKELKPKDVCGIQLRM</sequence>
<gene>
    <name evidence="2" type="primary">Dyak\GE24377</name>
    <name evidence="2" type="synonym">dyak_GLEANR_8079</name>
    <name evidence="2" type="synonym">GE24377</name>
    <name evidence="2" type="ORF">Dyak_GE24377</name>
</gene>
<keyword evidence="3" id="KW-1185">Reference proteome</keyword>